<evidence type="ECO:0000256" key="6">
    <source>
        <dbReference type="ARBA" id="ARBA00022842"/>
    </source>
</evidence>
<dbReference type="GO" id="GO:0008441">
    <property type="term" value="F:3'(2'),5'-bisphosphate nucleotidase activity"/>
    <property type="evidence" value="ECO:0007669"/>
    <property type="project" value="UniProtKB-EC"/>
</dbReference>
<dbReference type="PANTHER" id="PTHR43200">
    <property type="entry name" value="PHOSPHATASE"/>
    <property type="match status" value="1"/>
</dbReference>
<dbReference type="Gene3D" id="3.30.540.10">
    <property type="entry name" value="Fructose-1,6-Bisphosphatase, subunit A, domain 1"/>
    <property type="match status" value="1"/>
</dbReference>
<evidence type="ECO:0000256" key="1">
    <source>
        <dbReference type="ARBA" id="ARBA00001946"/>
    </source>
</evidence>
<comment type="caution">
    <text evidence="10">The sequence shown here is derived from an EMBL/GenBank/DDBJ whole genome shotgun (WGS) entry which is preliminary data.</text>
</comment>
<dbReference type="EMBL" id="JACTNZ010000008">
    <property type="protein sequence ID" value="KAG5534075.1"/>
    <property type="molecule type" value="Genomic_DNA"/>
</dbReference>
<dbReference type="PROSITE" id="PS00630">
    <property type="entry name" value="IMP_2"/>
    <property type="match status" value="1"/>
</dbReference>
<dbReference type="PRINTS" id="PR00377">
    <property type="entry name" value="IMPHPHTASES"/>
</dbReference>
<keyword evidence="11" id="KW-1185">Reference proteome</keyword>
<comment type="cofactor">
    <cofactor evidence="1 9">
        <name>Mg(2+)</name>
        <dbReference type="ChEBI" id="CHEBI:18420"/>
    </cofactor>
</comment>
<name>A0AAV6J4H8_9ERIC</name>
<feature type="binding site" evidence="9">
    <location>
        <position position="193"/>
    </location>
    <ligand>
        <name>Mg(2+)</name>
        <dbReference type="ChEBI" id="CHEBI:18420"/>
        <label>1</label>
        <note>catalytic</note>
    </ligand>
</feature>
<feature type="binding site" evidence="9">
    <location>
        <position position="127"/>
    </location>
    <ligand>
        <name>Mg(2+)</name>
        <dbReference type="ChEBI" id="CHEBI:18420"/>
        <label>1</label>
        <note>catalytic</note>
    </ligand>
</feature>
<gene>
    <name evidence="10" type="ORF">RHGRI_022269</name>
</gene>
<dbReference type="InterPro" id="IPR020550">
    <property type="entry name" value="Inositol_monophosphatase_CS"/>
</dbReference>
<dbReference type="PANTHER" id="PTHR43200:SF6">
    <property type="entry name" value="3'(2'),5'-BISPHOSPHATE NUCLEOTIDASE"/>
    <property type="match status" value="1"/>
</dbReference>
<dbReference type="SUPFAM" id="SSF56655">
    <property type="entry name" value="Carbohydrate phosphatase"/>
    <property type="match status" value="1"/>
</dbReference>
<dbReference type="Proteomes" id="UP000823749">
    <property type="component" value="Chromosome 8"/>
</dbReference>
<proteinExistence type="inferred from homology"/>
<dbReference type="InterPro" id="IPR000760">
    <property type="entry name" value="Inositol_monophosphatase-like"/>
</dbReference>
<evidence type="ECO:0000256" key="4">
    <source>
        <dbReference type="ARBA" id="ARBA00022723"/>
    </source>
</evidence>
<dbReference type="GO" id="GO:0046872">
    <property type="term" value="F:metal ion binding"/>
    <property type="evidence" value="ECO:0007669"/>
    <property type="project" value="UniProtKB-KW"/>
</dbReference>
<protein>
    <recommendedName>
        <fullName evidence="3">3'(2'),5'-bisphosphate nucleotidase</fullName>
        <ecNumber evidence="3">3.1.3.7</ecNumber>
    </recommendedName>
</protein>
<evidence type="ECO:0000256" key="9">
    <source>
        <dbReference type="PIRSR" id="PIRSR600760-2"/>
    </source>
</evidence>
<dbReference type="AlphaFoldDB" id="A0AAV6J4H8"/>
<feature type="binding site" evidence="9">
    <location>
        <position position="192"/>
    </location>
    <ligand>
        <name>Mg(2+)</name>
        <dbReference type="ChEBI" id="CHEBI:18420"/>
        <label>1</label>
        <note>catalytic</note>
    </ligand>
</feature>
<feature type="binding site" evidence="9">
    <location>
        <position position="190"/>
    </location>
    <ligand>
        <name>Mg(2+)</name>
        <dbReference type="ChEBI" id="CHEBI:18420"/>
        <label>1</label>
        <note>catalytic</note>
    </ligand>
</feature>
<evidence type="ECO:0000256" key="2">
    <source>
        <dbReference type="ARBA" id="ARBA00009759"/>
    </source>
</evidence>
<comment type="catalytic activity">
    <reaction evidence="8">
        <text>3'-phosphoadenylyl sulfate + H2O = adenosine 5'-phosphosulfate + phosphate</text>
        <dbReference type="Rhea" id="RHEA:77639"/>
        <dbReference type="ChEBI" id="CHEBI:15377"/>
        <dbReference type="ChEBI" id="CHEBI:43474"/>
        <dbReference type="ChEBI" id="CHEBI:58243"/>
        <dbReference type="ChEBI" id="CHEBI:58339"/>
        <dbReference type="EC" id="3.1.3.7"/>
    </reaction>
    <physiologicalReaction direction="left-to-right" evidence="8">
        <dbReference type="Rhea" id="RHEA:77640"/>
    </physiologicalReaction>
</comment>
<keyword evidence="6 9" id="KW-0460">Magnesium</keyword>
<comment type="catalytic activity">
    <reaction evidence="7">
        <text>adenosine 3',5'-bisphosphate + H2O = AMP + phosphate</text>
        <dbReference type="Rhea" id="RHEA:10040"/>
        <dbReference type="ChEBI" id="CHEBI:15377"/>
        <dbReference type="ChEBI" id="CHEBI:43474"/>
        <dbReference type="ChEBI" id="CHEBI:58343"/>
        <dbReference type="ChEBI" id="CHEBI:456215"/>
        <dbReference type="EC" id="3.1.3.7"/>
    </reaction>
    <physiologicalReaction direction="left-to-right" evidence="7">
        <dbReference type="Rhea" id="RHEA:10041"/>
    </physiologicalReaction>
</comment>
<dbReference type="GO" id="GO:0000103">
    <property type="term" value="P:sulfate assimilation"/>
    <property type="evidence" value="ECO:0007669"/>
    <property type="project" value="TreeGrafter"/>
</dbReference>
<accession>A0AAV6J4H8</accession>
<dbReference type="FunFam" id="3.40.190.80:FF:000003">
    <property type="entry name" value="PAP-specific phosphatase HAL2-like"/>
    <property type="match status" value="1"/>
</dbReference>
<keyword evidence="5" id="KW-0378">Hydrolase</keyword>
<dbReference type="Gene3D" id="3.40.190.80">
    <property type="match status" value="1"/>
</dbReference>
<reference evidence="10" key="1">
    <citation type="submission" date="2020-08" db="EMBL/GenBank/DDBJ databases">
        <title>Plant Genome Project.</title>
        <authorList>
            <person name="Zhang R.-G."/>
        </authorList>
    </citation>
    <scope>NUCLEOTIDE SEQUENCE</scope>
    <source>
        <strain evidence="10">WSP0</strain>
        <tissue evidence="10">Leaf</tissue>
    </source>
</reference>
<evidence type="ECO:0000313" key="10">
    <source>
        <dbReference type="EMBL" id="KAG5534075.1"/>
    </source>
</evidence>
<evidence type="ECO:0000313" key="11">
    <source>
        <dbReference type="Proteomes" id="UP000823749"/>
    </source>
</evidence>
<sequence>MNSGIGITRVLYTCPSNLKTPKPAFSLLRTLATAAPVGSMSYHRELDAAKKAASLAARLCQAPLSLSLSLSLSPRGSEKVQKAILQSDVQSKSDKSPVTVADYGSQAVVSFVLERELPSELFSLVAEEDSGDLQKEEAQETLQRITKLVNDTLASDGTYSASSLSAEDVLAAIDSGKSEGGPHGRHWVLDPIDGTKGLKQKLGVKAPPVRIDSQAKYGALSRGDGAIYLRFPHKGYREKIWDHAAGAIVVTEAGGVVTDAGGNPLDFSKGRYLDLDTGIIVTNPKLMPMLLKAVRESLDEKASSL</sequence>
<keyword evidence="4 9" id="KW-0479">Metal-binding</keyword>
<comment type="similarity">
    <text evidence="2">Belongs to the inositol monophosphatase superfamily.</text>
</comment>
<organism evidence="10 11">
    <name type="scientific">Rhododendron griersonianum</name>
    <dbReference type="NCBI Taxonomy" id="479676"/>
    <lineage>
        <taxon>Eukaryota</taxon>
        <taxon>Viridiplantae</taxon>
        <taxon>Streptophyta</taxon>
        <taxon>Embryophyta</taxon>
        <taxon>Tracheophyta</taxon>
        <taxon>Spermatophyta</taxon>
        <taxon>Magnoliopsida</taxon>
        <taxon>eudicotyledons</taxon>
        <taxon>Gunneridae</taxon>
        <taxon>Pentapetalae</taxon>
        <taxon>asterids</taxon>
        <taxon>Ericales</taxon>
        <taxon>Ericaceae</taxon>
        <taxon>Ericoideae</taxon>
        <taxon>Rhodoreae</taxon>
        <taxon>Rhododendron</taxon>
    </lineage>
</organism>
<dbReference type="Pfam" id="PF00459">
    <property type="entry name" value="Inositol_P"/>
    <property type="match status" value="2"/>
</dbReference>
<evidence type="ECO:0000256" key="8">
    <source>
        <dbReference type="ARBA" id="ARBA00044484"/>
    </source>
</evidence>
<dbReference type="InterPro" id="IPR051090">
    <property type="entry name" value="Inositol_monoP_superfamily"/>
</dbReference>
<evidence type="ECO:0000256" key="7">
    <source>
        <dbReference type="ARBA" id="ARBA00044479"/>
    </source>
</evidence>
<dbReference type="GO" id="GO:0046854">
    <property type="term" value="P:phosphatidylinositol phosphate biosynthetic process"/>
    <property type="evidence" value="ECO:0007669"/>
    <property type="project" value="InterPro"/>
</dbReference>
<evidence type="ECO:0000256" key="3">
    <source>
        <dbReference type="ARBA" id="ARBA00012633"/>
    </source>
</evidence>
<dbReference type="EC" id="3.1.3.7" evidence="3"/>
<evidence type="ECO:0000256" key="5">
    <source>
        <dbReference type="ARBA" id="ARBA00022801"/>
    </source>
</evidence>